<dbReference type="SUPFAM" id="SSF46785">
    <property type="entry name" value="Winged helix' DNA-binding domain"/>
    <property type="match status" value="1"/>
</dbReference>
<keyword evidence="4" id="KW-0804">Transcription</keyword>
<dbReference type="Gene3D" id="1.10.10.10">
    <property type="entry name" value="Winged helix-like DNA-binding domain superfamily/Winged helix DNA-binding domain"/>
    <property type="match status" value="1"/>
</dbReference>
<proteinExistence type="inferred from homology"/>
<dbReference type="Proteomes" id="UP001303946">
    <property type="component" value="Chromosome"/>
</dbReference>
<dbReference type="InterPro" id="IPR036390">
    <property type="entry name" value="WH_DNA-bd_sf"/>
</dbReference>
<protein>
    <submittedName>
        <fullName evidence="6">LysR family transcriptional regulator</fullName>
    </submittedName>
</protein>
<evidence type="ECO:0000256" key="3">
    <source>
        <dbReference type="ARBA" id="ARBA00023125"/>
    </source>
</evidence>
<dbReference type="SUPFAM" id="SSF53850">
    <property type="entry name" value="Periplasmic binding protein-like II"/>
    <property type="match status" value="1"/>
</dbReference>
<evidence type="ECO:0000259" key="5">
    <source>
        <dbReference type="PROSITE" id="PS50931"/>
    </source>
</evidence>
<dbReference type="EMBL" id="CP136336">
    <property type="protein sequence ID" value="WOB08290.1"/>
    <property type="molecule type" value="Genomic_DNA"/>
</dbReference>
<dbReference type="Pfam" id="PF03466">
    <property type="entry name" value="LysR_substrate"/>
    <property type="match status" value="1"/>
</dbReference>
<keyword evidence="2" id="KW-0805">Transcription regulation</keyword>
<evidence type="ECO:0000313" key="7">
    <source>
        <dbReference type="Proteomes" id="UP001303946"/>
    </source>
</evidence>
<feature type="domain" description="HTH lysR-type" evidence="5">
    <location>
        <begin position="7"/>
        <end position="64"/>
    </location>
</feature>
<dbReference type="PROSITE" id="PS50931">
    <property type="entry name" value="HTH_LYSR"/>
    <property type="match status" value="1"/>
</dbReference>
<dbReference type="PANTHER" id="PTHR30537:SF21">
    <property type="entry name" value="HTH-TYPE TRANSCRIPTIONAL REGULATOR SINR-RELATED"/>
    <property type="match status" value="1"/>
</dbReference>
<dbReference type="RefSeq" id="WP_316701005.1">
    <property type="nucleotide sequence ID" value="NZ_CP136336.1"/>
</dbReference>
<dbReference type="InterPro" id="IPR005119">
    <property type="entry name" value="LysR_subst-bd"/>
</dbReference>
<keyword evidence="7" id="KW-1185">Reference proteome</keyword>
<dbReference type="Gene3D" id="3.40.190.290">
    <property type="match status" value="1"/>
</dbReference>
<evidence type="ECO:0000256" key="4">
    <source>
        <dbReference type="ARBA" id="ARBA00023163"/>
    </source>
</evidence>
<dbReference type="CDD" id="cd08422">
    <property type="entry name" value="PBP2_CrgA_like"/>
    <property type="match status" value="1"/>
</dbReference>
<name>A0ABZ0CTI5_9BURK</name>
<accession>A0ABZ0CTI5</accession>
<comment type="similarity">
    <text evidence="1">Belongs to the LysR transcriptional regulatory family.</text>
</comment>
<evidence type="ECO:0000256" key="2">
    <source>
        <dbReference type="ARBA" id="ARBA00023015"/>
    </source>
</evidence>
<keyword evidence="3" id="KW-0238">DNA-binding</keyword>
<reference evidence="6 7" key="1">
    <citation type="submission" date="2023-10" db="EMBL/GenBank/DDBJ databases">
        <title>Bacteria for the degradation of biodegradable plastic PBAT(Polybutylene adipate terephthalate).</title>
        <authorList>
            <person name="Weon H.-Y."/>
            <person name="Yeon J."/>
        </authorList>
    </citation>
    <scope>NUCLEOTIDE SEQUENCE [LARGE SCALE GENOMIC DNA]</scope>
    <source>
        <strain evidence="6 7">SBD 7-3</strain>
    </source>
</reference>
<gene>
    <name evidence="6" type="ORF">RXV79_25745</name>
</gene>
<dbReference type="Pfam" id="PF00126">
    <property type="entry name" value="HTH_1"/>
    <property type="match status" value="1"/>
</dbReference>
<dbReference type="InterPro" id="IPR000847">
    <property type="entry name" value="LysR_HTH_N"/>
</dbReference>
<dbReference type="PANTHER" id="PTHR30537">
    <property type="entry name" value="HTH-TYPE TRANSCRIPTIONAL REGULATOR"/>
    <property type="match status" value="1"/>
</dbReference>
<sequence>MNLPPDLQLSQLQLFVRLANAGTLSAAARQLQLTPAAASAALKRLEAALSVRLVERSTRSMRLTPEGELLREHAERALGVLDDARSLLGAQRETLEGEVHLAAPADLGRQVLSPMLDDILARHPGLRIALQVSDVRQDLLRDRVDIAVRYGELHDSSLVARRLHVTQSTLVASPAYLARHGTPQHPRELAQHNCLALHRAERPHTQWVFQRDGAEITVKVAGNRRADDGGLVREWAVQGLGIAQKARLDVLADLRAGRLVEVLPQWQGLRYPLHAIVTAQRHLPLRVRRLLDELVVQFAEIDEADNRASTPA</sequence>
<organism evidence="6 7">
    <name type="scientific">Piscinibacter gummiphilus</name>
    <dbReference type="NCBI Taxonomy" id="946333"/>
    <lineage>
        <taxon>Bacteria</taxon>
        <taxon>Pseudomonadati</taxon>
        <taxon>Pseudomonadota</taxon>
        <taxon>Betaproteobacteria</taxon>
        <taxon>Burkholderiales</taxon>
        <taxon>Sphaerotilaceae</taxon>
        <taxon>Piscinibacter</taxon>
    </lineage>
</organism>
<dbReference type="InterPro" id="IPR058163">
    <property type="entry name" value="LysR-type_TF_proteobact-type"/>
</dbReference>
<evidence type="ECO:0000256" key="1">
    <source>
        <dbReference type="ARBA" id="ARBA00009437"/>
    </source>
</evidence>
<evidence type="ECO:0000313" key="6">
    <source>
        <dbReference type="EMBL" id="WOB08290.1"/>
    </source>
</evidence>
<dbReference type="InterPro" id="IPR036388">
    <property type="entry name" value="WH-like_DNA-bd_sf"/>
</dbReference>